<dbReference type="Pfam" id="PF03729">
    <property type="entry name" value="DUF308"/>
    <property type="match status" value="3"/>
</dbReference>
<evidence type="ECO:0000313" key="4">
    <source>
        <dbReference type="Proteomes" id="UP000027442"/>
    </source>
</evidence>
<name>A0A069QLS5_HOYLO</name>
<dbReference type="AlphaFoldDB" id="A0A069QLS5"/>
<comment type="caution">
    <text evidence="3">The sequence shown here is derived from an EMBL/GenBank/DDBJ whole genome shotgun (WGS) entry which is preliminary data.</text>
</comment>
<dbReference type="eggNOG" id="COG3247">
    <property type="taxonomic scope" value="Bacteria"/>
</dbReference>
<dbReference type="HOGENOM" id="CLU_091343_0_0_10"/>
<feature type="transmembrane region" description="Helical" evidence="2">
    <location>
        <begin position="32"/>
        <end position="56"/>
    </location>
</feature>
<evidence type="ECO:0000256" key="1">
    <source>
        <dbReference type="SAM" id="MobiDB-lite"/>
    </source>
</evidence>
<evidence type="ECO:0000256" key="2">
    <source>
        <dbReference type="SAM" id="Phobius"/>
    </source>
</evidence>
<dbReference type="Proteomes" id="UP000027442">
    <property type="component" value="Unassembled WGS sequence"/>
</dbReference>
<accession>A0A069QLS5</accession>
<gene>
    <name evidence="3" type="ORF">HMPREF1991_03158</name>
</gene>
<feature type="transmembrane region" description="Helical" evidence="2">
    <location>
        <begin position="77"/>
        <end position="96"/>
    </location>
</feature>
<reference evidence="3 4" key="1">
    <citation type="submission" date="2013-08" db="EMBL/GenBank/DDBJ databases">
        <authorList>
            <person name="Weinstock G."/>
            <person name="Sodergren E."/>
            <person name="Wylie T."/>
            <person name="Fulton L."/>
            <person name="Fulton R."/>
            <person name="Fronick C."/>
            <person name="O'Laughlin M."/>
            <person name="Godfrey J."/>
            <person name="Miner T."/>
            <person name="Herter B."/>
            <person name="Appelbaum E."/>
            <person name="Cordes M."/>
            <person name="Lek S."/>
            <person name="Wollam A."/>
            <person name="Pepin K.H."/>
            <person name="Palsikar V.B."/>
            <person name="Mitreva M."/>
            <person name="Wilson R.K."/>
        </authorList>
    </citation>
    <scope>NUCLEOTIDE SEQUENCE [LARGE SCALE GENOMIC DNA]</scope>
    <source>
        <strain evidence="3 4">ATCC 15930</strain>
    </source>
</reference>
<evidence type="ECO:0008006" key="5">
    <source>
        <dbReference type="Google" id="ProtNLM"/>
    </source>
</evidence>
<organism evidence="3 4">
    <name type="scientific">Hoylesella loescheii DSM 19665 = JCM 12249 = ATCC 15930</name>
    <dbReference type="NCBI Taxonomy" id="1122985"/>
    <lineage>
        <taxon>Bacteria</taxon>
        <taxon>Pseudomonadati</taxon>
        <taxon>Bacteroidota</taxon>
        <taxon>Bacteroidia</taxon>
        <taxon>Bacteroidales</taxon>
        <taxon>Prevotellaceae</taxon>
        <taxon>Hoylesella</taxon>
    </lineage>
</organism>
<evidence type="ECO:0000313" key="3">
    <source>
        <dbReference type="EMBL" id="KDR50786.1"/>
    </source>
</evidence>
<keyword evidence="2" id="KW-0812">Transmembrane</keyword>
<feature type="transmembrane region" description="Helical" evidence="2">
    <location>
        <begin position="134"/>
        <end position="152"/>
    </location>
</feature>
<feature type="transmembrane region" description="Helical" evidence="2">
    <location>
        <begin position="158"/>
        <end position="178"/>
    </location>
</feature>
<protein>
    <recommendedName>
        <fullName evidence="5">DUF308 domain-containing protein</fullName>
    </recommendedName>
</protein>
<keyword evidence="4" id="KW-1185">Reference proteome</keyword>
<feature type="transmembrane region" description="Helical" evidence="2">
    <location>
        <begin position="9"/>
        <end position="26"/>
    </location>
</feature>
<dbReference type="EMBL" id="JNGW01000139">
    <property type="protein sequence ID" value="KDR50786.1"/>
    <property type="molecule type" value="Genomic_DNA"/>
</dbReference>
<feature type="compositionally biased region" description="Polar residues" evidence="1">
    <location>
        <begin position="216"/>
        <end position="232"/>
    </location>
</feature>
<keyword evidence="2" id="KW-1133">Transmembrane helix</keyword>
<feature type="region of interest" description="Disordered" evidence="1">
    <location>
        <begin position="211"/>
        <end position="244"/>
    </location>
</feature>
<proteinExistence type="predicted"/>
<keyword evidence="2" id="KW-0472">Membrane</keyword>
<dbReference type="PATRIC" id="fig|1122985.7.peg.3271"/>
<sequence>MSMKTVQTSFIRAIIAIVVGLLLIKYREETVTWITIIIGVLFFISGLISCIVYLVNRNAKPKAVVDVEGRPISIDKPTFPVVGIGSLVLGVALAAFPTIVVYWMVYIFGAILILGAVGQYVTLASVVKLSKLSLYFWLMPSFVFVVGLIALFKPSWIASAPLLFLGWAMVFYGVVECVNAFKIMNIHRQVARIEAQQQAEAEAVEAEAVEVGAQDNAETSCSTDEPLVNNTPEEQDNPNLGAGI</sequence>
<dbReference type="InterPro" id="IPR005325">
    <property type="entry name" value="DUF308_memb"/>
</dbReference>
<feature type="transmembrane region" description="Helical" evidence="2">
    <location>
        <begin position="102"/>
        <end position="122"/>
    </location>
</feature>